<dbReference type="Gene3D" id="1.10.443.10">
    <property type="entry name" value="Intergrase catalytic core"/>
    <property type="match status" value="1"/>
</dbReference>
<proteinExistence type="inferred from homology"/>
<dbReference type="Proteomes" id="UP000284119">
    <property type="component" value="Unassembled WGS sequence"/>
</dbReference>
<dbReference type="PANTHER" id="PTHR30629">
    <property type="entry name" value="PROPHAGE INTEGRASE"/>
    <property type="match status" value="1"/>
</dbReference>
<dbReference type="PROSITE" id="PS51898">
    <property type="entry name" value="TYR_RECOMBINASE"/>
    <property type="match status" value="1"/>
</dbReference>
<reference evidence="6 7" key="1">
    <citation type="submission" date="2018-09" db="EMBL/GenBank/DDBJ databases">
        <authorList>
            <person name="Le Fleche-Mateos A."/>
        </authorList>
    </citation>
    <scope>NUCLEOTIDE SEQUENCE [LARGE SCALE GENOMIC DNA]</scope>
    <source>
        <strain evidence="6 7">DSM 30078</strain>
    </source>
</reference>
<comment type="similarity">
    <text evidence="1">Belongs to the 'phage' integrase family.</text>
</comment>
<dbReference type="InterPro" id="IPR013762">
    <property type="entry name" value="Integrase-like_cat_sf"/>
</dbReference>
<dbReference type="CDD" id="cd00801">
    <property type="entry name" value="INT_P4_C"/>
    <property type="match status" value="1"/>
</dbReference>
<dbReference type="InterPro" id="IPR010998">
    <property type="entry name" value="Integrase_recombinase_N"/>
</dbReference>
<evidence type="ECO:0000313" key="7">
    <source>
        <dbReference type="Proteomes" id="UP000284119"/>
    </source>
</evidence>
<evidence type="ECO:0000313" key="6">
    <source>
        <dbReference type="EMBL" id="RJT09571.1"/>
    </source>
</evidence>
<dbReference type="Pfam" id="PF22022">
    <property type="entry name" value="Phage_int_M"/>
    <property type="match status" value="1"/>
</dbReference>
<keyword evidence="2" id="KW-0229">DNA integration</keyword>
<keyword evidence="7" id="KW-1185">Reference proteome</keyword>
<dbReference type="InterPro" id="IPR002104">
    <property type="entry name" value="Integrase_catalytic"/>
</dbReference>
<dbReference type="InterPro" id="IPR011010">
    <property type="entry name" value="DNA_brk_join_enz"/>
</dbReference>
<protein>
    <submittedName>
        <fullName evidence="6">Integrase</fullName>
    </submittedName>
</protein>
<accession>A0ABX9NW40</accession>
<dbReference type="InterPro" id="IPR053876">
    <property type="entry name" value="Phage_int_M"/>
</dbReference>
<evidence type="ECO:0000256" key="2">
    <source>
        <dbReference type="ARBA" id="ARBA00022908"/>
    </source>
</evidence>
<name>A0ABX9NW40_9GAMM</name>
<dbReference type="EMBL" id="RAHG01000015">
    <property type="protein sequence ID" value="RJT09571.1"/>
    <property type="molecule type" value="Genomic_DNA"/>
</dbReference>
<dbReference type="InterPro" id="IPR050808">
    <property type="entry name" value="Phage_Integrase"/>
</dbReference>
<gene>
    <name evidence="6" type="ORF">D5396_20960</name>
</gene>
<dbReference type="Gene3D" id="1.10.150.130">
    <property type="match status" value="1"/>
</dbReference>
<dbReference type="Pfam" id="PF00589">
    <property type="entry name" value="Phage_integrase"/>
    <property type="match status" value="1"/>
</dbReference>
<evidence type="ECO:0000256" key="4">
    <source>
        <dbReference type="ARBA" id="ARBA00023172"/>
    </source>
</evidence>
<keyword evidence="4" id="KW-0233">DNA recombination</keyword>
<dbReference type="RefSeq" id="WP_112164055.1">
    <property type="nucleotide sequence ID" value="NZ_JYDE01000001.1"/>
</dbReference>
<evidence type="ECO:0000256" key="1">
    <source>
        <dbReference type="ARBA" id="ARBA00008857"/>
    </source>
</evidence>
<keyword evidence="3" id="KW-0238">DNA-binding</keyword>
<dbReference type="SUPFAM" id="SSF56349">
    <property type="entry name" value="DNA breaking-rejoining enzymes"/>
    <property type="match status" value="1"/>
</dbReference>
<evidence type="ECO:0000256" key="3">
    <source>
        <dbReference type="ARBA" id="ARBA00023125"/>
    </source>
</evidence>
<comment type="caution">
    <text evidence="6">The sequence shown here is derived from an EMBL/GenBank/DDBJ whole genome shotgun (WGS) entry which is preliminary data.</text>
</comment>
<dbReference type="PANTHER" id="PTHR30629:SF2">
    <property type="entry name" value="PROPHAGE INTEGRASE INTS-RELATED"/>
    <property type="match status" value="1"/>
</dbReference>
<feature type="domain" description="Tyr recombinase" evidence="5">
    <location>
        <begin position="150"/>
        <end position="333"/>
    </location>
</feature>
<organism evidence="6 7">
    <name type="scientific">Rahnella inusitata</name>
    <dbReference type="NCBI Taxonomy" id="58169"/>
    <lineage>
        <taxon>Bacteria</taxon>
        <taxon>Pseudomonadati</taxon>
        <taxon>Pseudomonadota</taxon>
        <taxon>Gammaproteobacteria</taxon>
        <taxon>Enterobacterales</taxon>
        <taxon>Yersiniaceae</taxon>
        <taxon>Rahnella</taxon>
    </lineage>
</organism>
<evidence type="ECO:0000259" key="5">
    <source>
        <dbReference type="PROSITE" id="PS51898"/>
    </source>
</evidence>
<sequence>MNDPLSDTDTDFASENVGRHVLAYLQQIKATPLAKLDDFDEEGNATVGQVIKVWIRLSLLLTRRRPEIAVSSIMKHVLPVIGDVPLNKITRLRLNRLFNVLLADGKISEAKRVFALCKQFFSWAETQGYLPYSPLGAMKRRDVGGRNTPPRERTLTDAEIWIFWHGLDLWDISEQCRWALRLCLLTARRPDEVVRARKDEFHLRINVWRQGTRNKSARDHSLPLTPLMRICIDKLIAASPKETPWLVPSPKDAQKPLSRGAITQVIRRMLRAERGLGIAPFTTRDLRRTARSKLSSLDVSNDVARKIMNHSLEGIDRVYDTHDYLPQMKQALDAFSDNIEGIINAPDYLSLRHKYEGEFLQIPEISLLYMEN</sequence>